<gene>
    <name evidence="1" type="ORF">GOODEAATRI_029936</name>
</gene>
<keyword evidence="2" id="KW-1185">Reference proteome</keyword>
<accession>A0ABV0N5D1</accession>
<evidence type="ECO:0000313" key="2">
    <source>
        <dbReference type="Proteomes" id="UP001476798"/>
    </source>
</evidence>
<dbReference type="EMBL" id="JAHRIO010024565">
    <property type="protein sequence ID" value="MEQ2166594.1"/>
    <property type="molecule type" value="Genomic_DNA"/>
</dbReference>
<proteinExistence type="predicted"/>
<comment type="caution">
    <text evidence="1">The sequence shown here is derived from an EMBL/GenBank/DDBJ whole genome shotgun (WGS) entry which is preliminary data.</text>
</comment>
<organism evidence="1 2">
    <name type="scientific">Goodea atripinnis</name>
    <dbReference type="NCBI Taxonomy" id="208336"/>
    <lineage>
        <taxon>Eukaryota</taxon>
        <taxon>Metazoa</taxon>
        <taxon>Chordata</taxon>
        <taxon>Craniata</taxon>
        <taxon>Vertebrata</taxon>
        <taxon>Euteleostomi</taxon>
        <taxon>Actinopterygii</taxon>
        <taxon>Neopterygii</taxon>
        <taxon>Teleostei</taxon>
        <taxon>Neoteleostei</taxon>
        <taxon>Acanthomorphata</taxon>
        <taxon>Ovalentaria</taxon>
        <taxon>Atherinomorphae</taxon>
        <taxon>Cyprinodontiformes</taxon>
        <taxon>Goodeidae</taxon>
        <taxon>Goodea</taxon>
    </lineage>
</organism>
<sequence>MSVVCSRRPISSSQPRLTSRPVLTPEDVCFIRQSLEGNIKVYTLYQTKILTKFHNCNFTNFTFKINVTAPVSNYVELLAGSRFPHCVGGRASVPEAALSSCLCM</sequence>
<evidence type="ECO:0000313" key="1">
    <source>
        <dbReference type="EMBL" id="MEQ2166594.1"/>
    </source>
</evidence>
<reference evidence="1 2" key="1">
    <citation type="submission" date="2021-06" db="EMBL/GenBank/DDBJ databases">
        <authorList>
            <person name="Palmer J.M."/>
        </authorList>
    </citation>
    <scope>NUCLEOTIDE SEQUENCE [LARGE SCALE GENOMIC DNA]</scope>
    <source>
        <strain evidence="1 2">GA_2019</strain>
        <tissue evidence="1">Muscle</tissue>
    </source>
</reference>
<dbReference type="Proteomes" id="UP001476798">
    <property type="component" value="Unassembled WGS sequence"/>
</dbReference>
<name>A0ABV0N5D1_9TELE</name>
<protein>
    <submittedName>
        <fullName evidence="1">Uncharacterized protein</fullName>
    </submittedName>
</protein>